<dbReference type="AlphaFoldDB" id="A0AAP0BQD9"/>
<dbReference type="InterPro" id="IPR027443">
    <property type="entry name" value="IPNS-like_sf"/>
</dbReference>
<organism evidence="2 3">
    <name type="scientific">Platanthera zijinensis</name>
    <dbReference type="NCBI Taxonomy" id="2320716"/>
    <lineage>
        <taxon>Eukaryota</taxon>
        <taxon>Viridiplantae</taxon>
        <taxon>Streptophyta</taxon>
        <taxon>Embryophyta</taxon>
        <taxon>Tracheophyta</taxon>
        <taxon>Spermatophyta</taxon>
        <taxon>Magnoliopsida</taxon>
        <taxon>Liliopsida</taxon>
        <taxon>Asparagales</taxon>
        <taxon>Orchidaceae</taxon>
        <taxon>Orchidoideae</taxon>
        <taxon>Orchideae</taxon>
        <taxon>Orchidinae</taxon>
        <taxon>Platanthera</taxon>
    </lineage>
</organism>
<sequence>MFSEPAVCVHNDGRHLATQSVLFMRAGLPFVALQLAQPNCTNVVKEYALSITKLVCLSAGDGRLLPFSAHLGTWAFLWLVGGLKMTQERSLTELWPEEEEDWGSKKLEESKVVRAMGSLGGNSNGLPVVDLSRLDPKCALGTEAWAAARSIVAHALQNYGGFEVVYDCVGTELRNELLGQLVPEMFTKPAVRVLSDDRQLATHGVWFMRAGLPFVALQLARPNCVDVVQEYADILWPEGNDFFCNTVKKYAGQMEELIQMIHRMILESLGLENHYDSHTKSLVNSMRFLKYYKDSSDNESSIALSSHQDSTFISIVCQHNVEGLEVQTLDGDEWIHATPIANSFTVLAGEAFMVSNRCVQGRPMRLRSSLSLEHVDIWRRRFNLPPDLEVRIPCPEERVQNPPRGWMNLCESLLRCGFRLPACEEVAEILKFCGVPVSQFTPLGMTRIMRLIAFFRERGSRFSLDTFKDWCEVSAGGGGRMDVFSNKRWLEFEIRADRRHGNTLFGYVRNPGGLPETAPNYCGSLNALGRPVPDRQIKPDHTTGIKPNE</sequence>
<evidence type="ECO:0000313" key="2">
    <source>
        <dbReference type="EMBL" id="KAK8946360.1"/>
    </source>
</evidence>
<feature type="domain" description="Isopenicillin N synthase-like Fe(2+) 2OG dioxygenase" evidence="1">
    <location>
        <begin position="284"/>
        <end position="355"/>
    </location>
</feature>
<evidence type="ECO:0000313" key="3">
    <source>
        <dbReference type="Proteomes" id="UP001418222"/>
    </source>
</evidence>
<reference evidence="2 3" key="1">
    <citation type="journal article" date="2022" name="Nat. Plants">
        <title>Genomes of leafy and leafless Platanthera orchids illuminate the evolution of mycoheterotrophy.</title>
        <authorList>
            <person name="Li M.H."/>
            <person name="Liu K.W."/>
            <person name="Li Z."/>
            <person name="Lu H.C."/>
            <person name="Ye Q.L."/>
            <person name="Zhang D."/>
            <person name="Wang J.Y."/>
            <person name="Li Y.F."/>
            <person name="Zhong Z.M."/>
            <person name="Liu X."/>
            <person name="Yu X."/>
            <person name="Liu D.K."/>
            <person name="Tu X.D."/>
            <person name="Liu B."/>
            <person name="Hao Y."/>
            <person name="Liao X.Y."/>
            <person name="Jiang Y.T."/>
            <person name="Sun W.H."/>
            <person name="Chen J."/>
            <person name="Chen Y.Q."/>
            <person name="Ai Y."/>
            <person name="Zhai J.W."/>
            <person name="Wu S.S."/>
            <person name="Zhou Z."/>
            <person name="Hsiao Y.Y."/>
            <person name="Wu W.L."/>
            <person name="Chen Y.Y."/>
            <person name="Lin Y.F."/>
            <person name="Hsu J.L."/>
            <person name="Li C.Y."/>
            <person name="Wang Z.W."/>
            <person name="Zhao X."/>
            <person name="Zhong W.Y."/>
            <person name="Ma X.K."/>
            <person name="Ma L."/>
            <person name="Huang J."/>
            <person name="Chen G.Z."/>
            <person name="Huang M.Z."/>
            <person name="Huang L."/>
            <person name="Peng D.H."/>
            <person name="Luo Y.B."/>
            <person name="Zou S.Q."/>
            <person name="Chen S.P."/>
            <person name="Lan S."/>
            <person name="Tsai W.C."/>
            <person name="Van de Peer Y."/>
            <person name="Liu Z.J."/>
        </authorList>
    </citation>
    <scope>NUCLEOTIDE SEQUENCE [LARGE SCALE GENOMIC DNA]</scope>
    <source>
        <strain evidence="2">Lor287</strain>
    </source>
</reference>
<proteinExistence type="predicted"/>
<dbReference type="Pfam" id="PF03171">
    <property type="entry name" value="2OG-FeII_Oxy"/>
    <property type="match status" value="1"/>
</dbReference>
<dbReference type="Gene3D" id="2.60.120.330">
    <property type="entry name" value="B-lactam Antibiotic, Isopenicillin N Synthase, Chain"/>
    <property type="match status" value="1"/>
</dbReference>
<evidence type="ECO:0000259" key="1">
    <source>
        <dbReference type="Pfam" id="PF03171"/>
    </source>
</evidence>
<dbReference type="EMBL" id="JBBWWQ010000005">
    <property type="protein sequence ID" value="KAK8946360.1"/>
    <property type="molecule type" value="Genomic_DNA"/>
</dbReference>
<keyword evidence="3" id="KW-1185">Reference proteome</keyword>
<dbReference type="Proteomes" id="UP001418222">
    <property type="component" value="Unassembled WGS sequence"/>
</dbReference>
<gene>
    <name evidence="2" type="ORF">KSP39_PZI006468</name>
</gene>
<accession>A0AAP0BQD9</accession>
<comment type="caution">
    <text evidence="2">The sequence shown here is derived from an EMBL/GenBank/DDBJ whole genome shotgun (WGS) entry which is preliminary data.</text>
</comment>
<name>A0AAP0BQD9_9ASPA</name>
<dbReference type="InterPro" id="IPR044861">
    <property type="entry name" value="IPNS-like_FE2OG_OXY"/>
</dbReference>
<dbReference type="PANTHER" id="PTHR47990">
    <property type="entry name" value="2-OXOGLUTARATE (2OG) AND FE(II)-DEPENDENT OXYGENASE SUPERFAMILY PROTEIN-RELATED"/>
    <property type="match status" value="1"/>
</dbReference>
<dbReference type="InterPro" id="IPR050231">
    <property type="entry name" value="Iron_ascorbate_oxido_reductase"/>
</dbReference>
<protein>
    <recommendedName>
        <fullName evidence="1">Isopenicillin N synthase-like Fe(2+) 2OG dioxygenase domain-containing protein</fullName>
    </recommendedName>
</protein>
<dbReference type="SUPFAM" id="SSF51197">
    <property type="entry name" value="Clavaminate synthase-like"/>
    <property type="match status" value="1"/>
</dbReference>